<dbReference type="InterPro" id="IPR043502">
    <property type="entry name" value="DNA/RNA_pol_sf"/>
</dbReference>
<feature type="region of interest" description="Disordered" evidence="1">
    <location>
        <begin position="35"/>
        <end position="54"/>
    </location>
</feature>
<dbReference type="CDD" id="cd09272">
    <property type="entry name" value="RNase_HI_RT_Ty1"/>
    <property type="match status" value="1"/>
</dbReference>
<evidence type="ECO:0000259" key="2">
    <source>
        <dbReference type="Pfam" id="PF07727"/>
    </source>
</evidence>
<dbReference type="Pfam" id="PF07727">
    <property type="entry name" value="RVT_2"/>
    <property type="match status" value="1"/>
</dbReference>
<organism evidence="3 4">
    <name type="scientific">Tanacetum coccineum</name>
    <dbReference type="NCBI Taxonomy" id="301880"/>
    <lineage>
        <taxon>Eukaryota</taxon>
        <taxon>Viridiplantae</taxon>
        <taxon>Streptophyta</taxon>
        <taxon>Embryophyta</taxon>
        <taxon>Tracheophyta</taxon>
        <taxon>Spermatophyta</taxon>
        <taxon>Magnoliopsida</taxon>
        <taxon>eudicotyledons</taxon>
        <taxon>Gunneridae</taxon>
        <taxon>Pentapetalae</taxon>
        <taxon>asterids</taxon>
        <taxon>campanulids</taxon>
        <taxon>Asterales</taxon>
        <taxon>Asteraceae</taxon>
        <taxon>Asteroideae</taxon>
        <taxon>Anthemideae</taxon>
        <taxon>Anthemidinae</taxon>
        <taxon>Tanacetum</taxon>
    </lineage>
</organism>
<accession>A0ABQ5GAM8</accession>
<feature type="compositionally biased region" description="Basic and acidic residues" evidence="1">
    <location>
        <begin position="226"/>
        <end position="238"/>
    </location>
</feature>
<dbReference type="PANTHER" id="PTHR11439:SF508">
    <property type="entry name" value="RNA-DIRECTED DNA POLYMERASE"/>
    <property type="match status" value="1"/>
</dbReference>
<feature type="compositionally biased region" description="Polar residues" evidence="1">
    <location>
        <begin position="277"/>
        <end position="286"/>
    </location>
</feature>
<dbReference type="SUPFAM" id="SSF56672">
    <property type="entry name" value="DNA/RNA polymerases"/>
    <property type="match status" value="1"/>
</dbReference>
<sequence>MQFLMGLDEVYAPIRSIIHITDPIPNDKGAFATLSRDESHRSAQSHNVSKTSNGNTAFVAKTNSRNNSCSNTNNNWFKRLNRLNLLCTHCNMNGHTAARCFELVRYPPNFKKRNGTIKVYKRLMALISEKSRSSSIPANVEDVSKLNMTVGHPNGTKAVVTHIGSLSSECKEYEMQYQKTNNLNLFDLDLEDNYESDDPYDDGRDKEFKKSKGINPTSSEVTKNTDFTRRDEVGHPDDSDSAEAVSDVKENAPLKENDRESEGDDSYYQEFNDMFQPGNNNPDIQDNVNLRRSFRQTGKLRGSKLDQKEETDYEETFSPVVKIVTVTCILALSVQNNWSVYQLDINNAFLYGDLVEDVYMSLPEGIEVLESKNSLILTRRKYCLELLFEFGMLSCDPCRTSIKVNLSNVKKNVVVLDEPLVGVNSYQKRVGKLIYLTHTIPDISYAVYVLSQYMHALRQLHLKLAFRVLRYLKNFPGKGIAFNKSSSLDLIIYVDFDWDKCKVTRNSITGYSVFLGNNVLSWKSKKQSVLAKYSIEAQYRAMNSVTCEVIWIMKILNELNVKVSLPITINCDNSSAIQIAANLVFHEKTKHIEIELFFLREKVVTAIVKTVKVKSEDNVGDVFTKGLSIDDHNKFCRMLKLKDLYHN</sequence>
<feature type="compositionally biased region" description="Polar residues" evidence="1">
    <location>
        <begin position="214"/>
        <end position="225"/>
    </location>
</feature>
<evidence type="ECO:0000313" key="3">
    <source>
        <dbReference type="EMBL" id="GJT72124.1"/>
    </source>
</evidence>
<gene>
    <name evidence="3" type="ORF">Tco_1031410</name>
</gene>
<feature type="compositionally biased region" description="Polar residues" evidence="1">
    <location>
        <begin position="42"/>
        <end position="54"/>
    </location>
</feature>
<feature type="region of interest" description="Disordered" evidence="1">
    <location>
        <begin position="194"/>
        <end position="286"/>
    </location>
</feature>
<evidence type="ECO:0000313" key="4">
    <source>
        <dbReference type="Proteomes" id="UP001151760"/>
    </source>
</evidence>
<feature type="compositionally biased region" description="Basic and acidic residues" evidence="1">
    <location>
        <begin position="246"/>
        <end position="260"/>
    </location>
</feature>
<dbReference type="PANTHER" id="PTHR11439">
    <property type="entry name" value="GAG-POL-RELATED RETROTRANSPOSON"/>
    <property type="match status" value="1"/>
</dbReference>
<dbReference type="InterPro" id="IPR013103">
    <property type="entry name" value="RVT_2"/>
</dbReference>
<evidence type="ECO:0000256" key="1">
    <source>
        <dbReference type="SAM" id="MobiDB-lite"/>
    </source>
</evidence>
<feature type="compositionally biased region" description="Basic and acidic residues" evidence="1">
    <location>
        <begin position="201"/>
        <end position="210"/>
    </location>
</feature>
<comment type="caution">
    <text evidence="3">The sequence shown here is derived from an EMBL/GenBank/DDBJ whole genome shotgun (WGS) entry which is preliminary data.</text>
</comment>
<dbReference type="Proteomes" id="UP001151760">
    <property type="component" value="Unassembled WGS sequence"/>
</dbReference>
<proteinExistence type="predicted"/>
<protein>
    <submittedName>
        <fullName evidence="3">Ribonuclease H-like domain-containing protein</fullName>
    </submittedName>
</protein>
<feature type="domain" description="Reverse transcriptase Ty1/copia-type" evidence="2">
    <location>
        <begin position="306"/>
        <end position="372"/>
    </location>
</feature>
<reference evidence="3" key="2">
    <citation type="submission" date="2022-01" db="EMBL/GenBank/DDBJ databases">
        <authorList>
            <person name="Yamashiro T."/>
            <person name="Shiraishi A."/>
            <person name="Satake H."/>
            <person name="Nakayama K."/>
        </authorList>
    </citation>
    <scope>NUCLEOTIDE SEQUENCE</scope>
</reference>
<dbReference type="EMBL" id="BQNB010018228">
    <property type="protein sequence ID" value="GJT72124.1"/>
    <property type="molecule type" value="Genomic_DNA"/>
</dbReference>
<name>A0ABQ5GAM8_9ASTR</name>
<keyword evidence="4" id="KW-1185">Reference proteome</keyword>
<reference evidence="3" key="1">
    <citation type="journal article" date="2022" name="Int. J. Mol. Sci.">
        <title>Draft Genome of Tanacetum Coccineum: Genomic Comparison of Closely Related Tanacetum-Family Plants.</title>
        <authorList>
            <person name="Yamashiro T."/>
            <person name="Shiraishi A."/>
            <person name="Nakayama K."/>
            <person name="Satake H."/>
        </authorList>
    </citation>
    <scope>NUCLEOTIDE SEQUENCE</scope>
</reference>